<feature type="domain" description="DH" evidence="5">
    <location>
        <begin position="933"/>
        <end position="1123"/>
    </location>
</feature>
<evidence type="ECO:0000313" key="8">
    <source>
        <dbReference type="Proteomes" id="UP000046395"/>
    </source>
</evidence>
<organism evidence="8 9">
    <name type="scientific">Trichuris muris</name>
    <name type="common">Mouse whipworm</name>
    <dbReference type="NCBI Taxonomy" id="70415"/>
    <lineage>
        <taxon>Eukaryota</taxon>
        <taxon>Metazoa</taxon>
        <taxon>Ecdysozoa</taxon>
        <taxon>Nematoda</taxon>
        <taxon>Enoplea</taxon>
        <taxon>Dorylaimia</taxon>
        <taxon>Trichinellida</taxon>
        <taxon>Trichuridae</taxon>
        <taxon>Trichuris</taxon>
    </lineage>
</organism>
<dbReference type="Proteomes" id="UP000046395">
    <property type="component" value="Unassembled WGS sequence"/>
</dbReference>
<dbReference type="Pfam" id="PF21243">
    <property type="entry name" value="ECT2_BRCT0"/>
    <property type="match status" value="1"/>
</dbReference>
<feature type="signal peptide" evidence="4">
    <location>
        <begin position="1"/>
        <end position="19"/>
    </location>
</feature>
<evidence type="ECO:0000256" key="2">
    <source>
        <dbReference type="ARBA" id="ARBA00023180"/>
    </source>
</evidence>
<feature type="domain" description="Saposin B-type" evidence="6">
    <location>
        <begin position="125"/>
        <end position="205"/>
    </location>
</feature>
<protein>
    <recommendedName>
        <fullName evidence="10">Protein ECT2</fullName>
    </recommendedName>
</protein>
<keyword evidence="2" id="KW-0325">Glycoprotein</keyword>
<dbReference type="InterPro" id="IPR000219">
    <property type="entry name" value="DH_dom"/>
</dbReference>
<feature type="region of interest" description="Disordered" evidence="3">
    <location>
        <begin position="860"/>
        <end position="881"/>
    </location>
</feature>
<keyword evidence="8" id="KW-1185">Reference proteome</keyword>
<evidence type="ECO:0000259" key="6">
    <source>
        <dbReference type="PROSITE" id="PS50015"/>
    </source>
</evidence>
<evidence type="ECO:0000256" key="4">
    <source>
        <dbReference type="SAM" id="SignalP"/>
    </source>
</evidence>
<accession>A0A5S6R193</accession>
<dbReference type="Pfam" id="PF21242">
    <property type="entry name" value="ECT2_PH"/>
    <property type="match status" value="1"/>
</dbReference>
<sequence length="1373" mass="154930">MSNWASSILALFLSQLCLQYGRVAMRTWLLRTAVVCGMASRERLVGRHVQLLHLPCSSFGCWHSWGVIQGEQDGTSNFAFTDAKKMMLLENRFPKNYPLVKEPGIMVQMVPNLPGDLFNFETSNDGKLCEECKSVLSELAEALQDEKIVAQYKRAFKLFCMLTIRRAADCEAFAETFDMLIDNLKEALNDPGKVCKEIHFCSQNQPDLVSRLLFFVLKTSNFEIKLMQKRVKSVDVICDECLFMVNEMTTILSDPAYQKEIQGAIKNLCRIIPQVKGECENAVDSYAPAIFENMLDYLANPRPFCQKVGMCKGALASYVPMTDLLPAKGYSVETNERKNVTTSVCPLENLKTSNGLPAGCIFCNYGLAAIMDLLKMDSSMAAMEDAVLSICNIFPADWSSQCTDFVLMYFKSTMETFLADFNPKMICESLKVCKLSDKLRFFAMSSDERKATTCEACKLIVEFSRKKLSSPTYQFEIIEQLANVCQILPMDKAKQCLLYVDKFVVKLMSTAVDNLADQSFCAKIGQCDYQIVEPSSLEFLGLGRIPFSAIVFMANVGESVNGDAPMNDSSRTNQTADSAQTLGDSEIKSVCLVGTTRWIKSLPEVLKNHVGLPVYESVNGVDHIQEKDMAFILNDFSGPDFSYLYHAGRRIYGPTVVFESAMAKCPLPLKSRPLYCDAMKGITICFAGFFEKKTLMRYVDLVHYMGGSVRRSITLSVTHIVASTTQSAKYRLAVGLGKRAMHEDWILKTWEKRHVPMTSALSPELLKLTLAPFHGLKLYFHGFSSSEEVHMSELARQNGASVCDAISCTHFVTDPSVKAQDLSNFNDRLTCHFVTAEWFWVSIQLDLCANEDMYTLTKSKAKKRQEGNQPQLSSSKRQVSGKAVYSAGNRSEDYGQGNASLELSSEMSSTLDPIFSSEDLESAAYSPRRGMSKRQQVAVELMQTECKYVEVLNTIITLYKEPLENPSANAGDLLLDAAEMKIIFGNLPLIRDVHSKLYRDLANLIYHWSECRRIGRVWLNHADELVKAYPPFVNFYERTKEMLNFCDRTKPRFHAFLKARQNRPESNRESLQELIIRPVQRLPSVILLLSELLKNTDKSNADHADIQKAIEALKRVLTFINEDKRRTEGQVKLFDIVNQIENCPPHILSSHRQFIAHVDATALSNGPLTKKGMECTFYLFNDCLEITKRRMKPGSTETRRRSIAVKQQKHVDLLFMSSIRRVVDVNLPKMANLFCLTIRNSMGDTNYTFEMRQSILAEAKVSFLESICKQVLKTACRAEFNLQRLDNVESCDDSELASSINKAAKYSSANGHRLRQVLSFNKKGDGLRRAVSQMALNMSNHLRRMSRSNLRLPLRGIAEENDSASMHSVDRLR</sequence>
<evidence type="ECO:0008006" key="10">
    <source>
        <dbReference type="Google" id="ProtNLM"/>
    </source>
</evidence>
<evidence type="ECO:0000259" key="7">
    <source>
        <dbReference type="PROSITE" id="PS50172"/>
    </source>
</evidence>
<reference evidence="9" key="1">
    <citation type="submission" date="2019-12" db="UniProtKB">
        <authorList>
            <consortium name="WormBaseParasite"/>
        </authorList>
    </citation>
    <scope>IDENTIFICATION</scope>
</reference>
<dbReference type="InterPro" id="IPR001331">
    <property type="entry name" value="GDS_CDC24_CS"/>
</dbReference>
<dbReference type="Pfam" id="PF00533">
    <property type="entry name" value="BRCT"/>
    <property type="match status" value="1"/>
</dbReference>
<feature type="chain" id="PRO_5024371438" description="Protein ECT2" evidence="4">
    <location>
        <begin position="20"/>
        <end position="1373"/>
    </location>
</feature>
<feature type="domain" description="Saposin B-type" evidence="6">
    <location>
        <begin position="356"/>
        <end position="437"/>
    </location>
</feature>
<dbReference type="STRING" id="70415.A0A5S6R193"/>
<dbReference type="Gene3D" id="2.30.29.30">
    <property type="entry name" value="Pleckstrin-homology domain (PH domain)/Phosphotyrosine-binding domain (PTB)"/>
    <property type="match status" value="1"/>
</dbReference>
<dbReference type="GO" id="GO:0007399">
    <property type="term" value="P:nervous system development"/>
    <property type="evidence" value="ECO:0007669"/>
    <property type="project" value="TreeGrafter"/>
</dbReference>
<dbReference type="Pfam" id="PF03489">
    <property type="entry name" value="SapB_2"/>
    <property type="match status" value="1"/>
</dbReference>
<dbReference type="GO" id="GO:0005938">
    <property type="term" value="C:cell cortex"/>
    <property type="evidence" value="ECO:0007669"/>
    <property type="project" value="TreeGrafter"/>
</dbReference>
<dbReference type="InterPro" id="IPR008373">
    <property type="entry name" value="Saposin"/>
</dbReference>
<dbReference type="GO" id="GO:0016020">
    <property type="term" value="C:membrane"/>
    <property type="evidence" value="ECO:0007669"/>
    <property type="project" value="GOC"/>
</dbReference>
<dbReference type="Gene3D" id="1.20.900.10">
    <property type="entry name" value="Dbl homology (DH) domain"/>
    <property type="match status" value="1"/>
</dbReference>
<dbReference type="PRINTS" id="PR01797">
    <property type="entry name" value="SAPOSIN"/>
</dbReference>
<dbReference type="GO" id="GO:0005634">
    <property type="term" value="C:nucleus"/>
    <property type="evidence" value="ECO:0007669"/>
    <property type="project" value="InterPro"/>
</dbReference>
<dbReference type="SMART" id="SM00292">
    <property type="entry name" value="BRCT"/>
    <property type="match status" value="2"/>
</dbReference>
<dbReference type="PROSITE" id="PS00741">
    <property type="entry name" value="DH_1"/>
    <property type="match status" value="1"/>
</dbReference>
<dbReference type="GO" id="GO:0006665">
    <property type="term" value="P:sphingolipid metabolic process"/>
    <property type="evidence" value="ECO:0007669"/>
    <property type="project" value="InterPro"/>
</dbReference>
<dbReference type="Gene3D" id="3.40.50.10190">
    <property type="entry name" value="BRCT domain"/>
    <property type="match status" value="3"/>
</dbReference>
<dbReference type="InterPro" id="IPR049395">
    <property type="entry name" value="ECT2_PH"/>
</dbReference>
<feature type="domain" description="Saposin B-type" evidence="6">
    <location>
        <begin position="450"/>
        <end position="531"/>
    </location>
</feature>
<dbReference type="WBParaSite" id="TMUE_3000013426.1">
    <property type="protein sequence ID" value="TMUE_3000013426.1"/>
    <property type="gene ID" value="WBGene00301917"/>
</dbReference>
<evidence type="ECO:0000259" key="5">
    <source>
        <dbReference type="PROSITE" id="PS50010"/>
    </source>
</evidence>
<keyword evidence="4" id="KW-0732">Signal</keyword>
<dbReference type="InterPro" id="IPR011001">
    <property type="entry name" value="Saposin-like"/>
</dbReference>
<dbReference type="InterPro" id="IPR035899">
    <property type="entry name" value="DBL_dom_sf"/>
</dbReference>
<dbReference type="PANTHER" id="PTHR16777:SF2">
    <property type="entry name" value="PROTEIN ECT2"/>
    <property type="match status" value="1"/>
</dbReference>
<feature type="domain" description="BRCT" evidence="7">
    <location>
        <begin position="768"/>
        <end position="856"/>
    </location>
</feature>
<dbReference type="GO" id="GO:2000431">
    <property type="term" value="P:regulation of cytokinesis, actomyosin contractile ring assembly"/>
    <property type="evidence" value="ECO:0007669"/>
    <property type="project" value="InterPro"/>
</dbReference>
<dbReference type="InterPro" id="IPR036420">
    <property type="entry name" value="BRCT_dom_sf"/>
</dbReference>
<evidence type="ECO:0000256" key="1">
    <source>
        <dbReference type="ARBA" id="ARBA00023157"/>
    </source>
</evidence>
<feature type="compositionally biased region" description="Polar residues" evidence="3">
    <location>
        <begin position="867"/>
        <end position="878"/>
    </location>
</feature>
<dbReference type="CDD" id="cd00160">
    <property type="entry name" value="RhoGEF"/>
    <property type="match status" value="1"/>
</dbReference>
<dbReference type="SUPFAM" id="SSF47862">
    <property type="entry name" value="Saposin"/>
    <property type="match status" value="3"/>
</dbReference>
<dbReference type="PROSITE" id="PS50172">
    <property type="entry name" value="BRCT"/>
    <property type="match status" value="2"/>
</dbReference>
<evidence type="ECO:0000256" key="3">
    <source>
        <dbReference type="SAM" id="MobiDB-lite"/>
    </source>
</evidence>
<evidence type="ECO:0000313" key="9">
    <source>
        <dbReference type="WBParaSite" id="TMUE_3000013426.1"/>
    </source>
</evidence>
<dbReference type="Pfam" id="PF00621">
    <property type="entry name" value="RhoGEF"/>
    <property type="match status" value="1"/>
</dbReference>
<dbReference type="GO" id="GO:0035556">
    <property type="term" value="P:intracellular signal transduction"/>
    <property type="evidence" value="ECO:0007669"/>
    <property type="project" value="InterPro"/>
</dbReference>
<dbReference type="InterPro" id="IPR049396">
    <property type="entry name" value="ECT2_BRCT0"/>
</dbReference>
<dbReference type="SMART" id="SM00741">
    <property type="entry name" value="SapB"/>
    <property type="match status" value="4"/>
</dbReference>
<proteinExistence type="predicted"/>
<dbReference type="InterPro" id="IPR008139">
    <property type="entry name" value="SaposinB_dom"/>
</dbReference>
<dbReference type="SUPFAM" id="SSF48065">
    <property type="entry name" value="DBL homology domain (DH-domain)"/>
    <property type="match status" value="1"/>
</dbReference>
<dbReference type="PROSITE" id="PS50010">
    <property type="entry name" value="DH_2"/>
    <property type="match status" value="1"/>
</dbReference>
<dbReference type="GO" id="GO:0005085">
    <property type="term" value="F:guanyl-nucleotide exchange factor activity"/>
    <property type="evidence" value="ECO:0007669"/>
    <property type="project" value="InterPro"/>
</dbReference>
<name>A0A5S6R193_TRIMR</name>
<feature type="domain" description="Saposin B-type" evidence="6">
    <location>
        <begin position="234"/>
        <end position="315"/>
    </location>
</feature>
<feature type="domain" description="BRCT" evidence="7">
    <location>
        <begin position="674"/>
        <end position="753"/>
    </location>
</feature>
<dbReference type="InterPro" id="IPR008138">
    <property type="entry name" value="SapB_2"/>
</dbReference>
<dbReference type="InterPro" id="IPR026817">
    <property type="entry name" value="Ect2"/>
</dbReference>
<dbReference type="GO" id="GO:0000281">
    <property type="term" value="P:mitotic cytokinesis"/>
    <property type="evidence" value="ECO:0007669"/>
    <property type="project" value="TreeGrafter"/>
</dbReference>
<keyword evidence="1" id="KW-1015">Disulfide bond</keyword>
<dbReference type="GO" id="GO:0005764">
    <property type="term" value="C:lysosome"/>
    <property type="evidence" value="ECO:0007669"/>
    <property type="project" value="InterPro"/>
</dbReference>
<dbReference type="PROSITE" id="PS50015">
    <property type="entry name" value="SAP_B"/>
    <property type="match status" value="4"/>
</dbReference>
<dbReference type="SMART" id="SM00325">
    <property type="entry name" value="RhoGEF"/>
    <property type="match status" value="1"/>
</dbReference>
<dbReference type="GO" id="GO:0005096">
    <property type="term" value="F:GTPase activator activity"/>
    <property type="evidence" value="ECO:0007669"/>
    <property type="project" value="InterPro"/>
</dbReference>
<dbReference type="PANTHER" id="PTHR16777">
    <property type="entry name" value="PROTEIN ECT2"/>
    <property type="match status" value="1"/>
</dbReference>
<dbReference type="InterPro" id="IPR001357">
    <property type="entry name" value="BRCT_dom"/>
</dbReference>
<dbReference type="Gene3D" id="1.10.225.10">
    <property type="entry name" value="Saposin-like"/>
    <property type="match status" value="4"/>
</dbReference>
<dbReference type="InterPro" id="IPR011993">
    <property type="entry name" value="PH-like_dom_sf"/>
</dbReference>
<dbReference type="SUPFAM" id="SSF52113">
    <property type="entry name" value="BRCT domain"/>
    <property type="match status" value="2"/>
</dbReference>